<dbReference type="AlphaFoldDB" id="A0A392WAY8"/>
<protein>
    <submittedName>
        <fullName evidence="1">Uncharacterized protein</fullName>
    </submittedName>
</protein>
<organism evidence="1 2">
    <name type="scientific">Trifolium medium</name>
    <dbReference type="NCBI Taxonomy" id="97028"/>
    <lineage>
        <taxon>Eukaryota</taxon>
        <taxon>Viridiplantae</taxon>
        <taxon>Streptophyta</taxon>
        <taxon>Embryophyta</taxon>
        <taxon>Tracheophyta</taxon>
        <taxon>Spermatophyta</taxon>
        <taxon>Magnoliopsida</taxon>
        <taxon>eudicotyledons</taxon>
        <taxon>Gunneridae</taxon>
        <taxon>Pentapetalae</taxon>
        <taxon>rosids</taxon>
        <taxon>fabids</taxon>
        <taxon>Fabales</taxon>
        <taxon>Fabaceae</taxon>
        <taxon>Papilionoideae</taxon>
        <taxon>50 kb inversion clade</taxon>
        <taxon>NPAAA clade</taxon>
        <taxon>Hologalegina</taxon>
        <taxon>IRL clade</taxon>
        <taxon>Trifolieae</taxon>
        <taxon>Trifolium</taxon>
    </lineage>
</organism>
<accession>A0A392WAY8</accession>
<proteinExistence type="predicted"/>
<name>A0A392WAY8_9FABA</name>
<dbReference type="EMBL" id="LXQA011447633">
    <property type="protein sequence ID" value="MCI97567.1"/>
    <property type="molecule type" value="Genomic_DNA"/>
</dbReference>
<feature type="non-terminal residue" evidence="1">
    <location>
        <position position="1"/>
    </location>
</feature>
<dbReference type="Proteomes" id="UP000265520">
    <property type="component" value="Unassembled WGS sequence"/>
</dbReference>
<comment type="caution">
    <text evidence="1">The sequence shown here is derived from an EMBL/GenBank/DDBJ whole genome shotgun (WGS) entry which is preliminary data.</text>
</comment>
<sequence>AEKHKSSMVMLQPLNGGKIESTVTSMELMMSYGILWKKE</sequence>
<evidence type="ECO:0000313" key="2">
    <source>
        <dbReference type="Proteomes" id="UP000265520"/>
    </source>
</evidence>
<evidence type="ECO:0000313" key="1">
    <source>
        <dbReference type="EMBL" id="MCI97567.1"/>
    </source>
</evidence>
<keyword evidence="2" id="KW-1185">Reference proteome</keyword>
<reference evidence="1 2" key="1">
    <citation type="journal article" date="2018" name="Front. Plant Sci.">
        <title>Red Clover (Trifolium pratense) and Zigzag Clover (T. medium) - A Picture of Genomic Similarities and Differences.</title>
        <authorList>
            <person name="Dluhosova J."/>
            <person name="Istvanek J."/>
            <person name="Nedelnik J."/>
            <person name="Repkova J."/>
        </authorList>
    </citation>
    <scope>NUCLEOTIDE SEQUENCE [LARGE SCALE GENOMIC DNA]</scope>
    <source>
        <strain evidence="2">cv. 10/8</strain>
        <tissue evidence="1">Leaf</tissue>
    </source>
</reference>